<dbReference type="Proteomes" id="UP001140091">
    <property type="component" value="Unassembled WGS sequence"/>
</dbReference>
<reference evidence="2" key="1">
    <citation type="submission" date="2022-06" db="EMBL/GenBank/DDBJ databases">
        <title>Genome Sequence of Candolleomyces eurysporus.</title>
        <authorList>
            <person name="Buettner E."/>
        </authorList>
    </citation>
    <scope>NUCLEOTIDE SEQUENCE</scope>
    <source>
        <strain evidence="2">VTCC 930004</strain>
    </source>
</reference>
<dbReference type="EMBL" id="JANBPK010001286">
    <property type="protein sequence ID" value="KAJ2923747.1"/>
    <property type="molecule type" value="Genomic_DNA"/>
</dbReference>
<feature type="region of interest" description="Disordered" evidence="1">
    <location>
        <begin position="1"/>
        <end position="36"/>
    </location>
</feature>
<dbReference type="AlphaFoldDB" id="A0A9W8IW06"/>
<feature type="compositionally biased region" description="Polar residues" evidence="1">
    <location>
        <begin position="52"/>
        <end position="66"/>
    </location>
</feature>
<comment type="caution">
    <text evidence="2">The sequence shown here is derived from an EMBL/GenBank/DDBJ whole genome shotgun (WGS) entry which is preliminary data.</text>
</comment>
<feature type="region of interest" description="Disordered" evidence="1">
    <location>
        <begin position="50"/>
        <end position="69"/>
    </location>
</feature>
<accession>A0A9W8IW06</accession>
<evidence type="ECO:0000256" key="1">
    <source>
        <dbReference type="SAM" id="MobiDB-lite"/>
    </source>
</evidence>
<evidence type="ECO:0000313" key="3">
    <source>
        <dbReference type="Proteomes" id="UP001140091"/>
    </source>
</evidence>
<feature type="region of interest" description="Disordered" evidence="1">
    <location>
        <begin position="110"/>
        <end position="192"/>
    </location>
</feature>
<organism evidence="2 3">
    <name type="scientific">Candolleomyces eurysporus</name>
    <dbReference type="NCBI Taxonomy" id="2828524"/>
    <lineage>
        <taxon>Eukaryota</taxon>
        <taxon>Fungi</taxon>
        <taxon>Dikarya</taxon>
        <taxon>Basidiomycota</taxon>
        <taxon>Agaricomycotina</taxon>
        <taxon>Agaricomycetes</taxon>
        <taxon>Agaricomycetidae</taxon>
        <taxon>Agaricales</taxon>
        <taxon>Agaricineae</taxon>
        <taxon>Psathyrellaceae</taxon>
        <taxon>Candolleomyces</taxon>
    </lineage>
</organism>
<protein>
    <submittedName>
        <fullName evidence="2">Uncharacterized protein</fullName>
    </submittedName>
</protein>
<feature type="non-terminal residue" evidence="2">
    <location>
        <position position="232"/>
    </location>
</feature>
<name>A0A9W8IW06_9AGAR</name>
<proteinExistence type="predicted"/>
<evidence type="ECO:0000313" key="2">
    <source>
        <dbReference type="EMBL" id="KAJ2923747.1"/>
    </source>
</evidence>
<gene>
    <name evidence="2" type="ORF">H1R20_g13347</name>
</gene>
<sequence length="232" mass="24962">MDPPREPGKPRKRDRIKMFFSRPPSRTPRTFAGGLGTSSQVAYDAAILTPPAENTTRSEIQSNQGGIDTAIGCQPRQDLTSQSTSSEAMPSLPARNEGITVIPSTSAFDHDVASRVSKPSPPRGRLARLRGERKPQITTAHVDHPSQALGTTFVEADPSDLPIQSNRPAAATSHGANEPQDGPAHVDHQPAGLGSKIYEGVKTTLRRIVDVSDVFPPIEEYGCRAVGHLQYD</sequence>
<keyword evidence="3" id="KW-1185">Reference proteome</keyword>